<feature type="transmembrane region" description="Helical" evidence="2">
    <location>
        <begin position="88"/>
        <end position="108"/>
    </location>
</feature>
<evidence type="ECO:0000259" key="3">
    <source>
        <dbReference type="Pfam" id="PF00892"/>
    </source>
</evidence>
<dbReference type="Proteomes" id="UP001501358">
    <property type="component" value="Unassembled WGS sequence"/>
</dbReference>
<dbReference type="EMBL" id="BAAATA010000021">
    <property type="protein sequence ID" value="GAA2496229.1"/>
    <property type="molecule type" value="Genomic_DNA"/>
</dbReference>
<feature type="transmembrane region" description="Helical" evidence="2">
    <location>
        <begin position="207"/>
        <end position="229"/>
    </location>
</feature>
<keyword evidence="2" id="KW-1133">Transmembrane helix</keyword>
<evidence type="ECO:0000256" key="2">
    <source>
        <dbReference type="SAM" id="Phobius"/>
    </source>
</evidence>
<dbReference type="InterPro" id="IPR037185">
    <property type="entry name" value="EmrE-like"/>
</dbReference>
<accession>A0ABN3M5L7</accession>
<keyword evidence="2" id="KW-0812">Transmembrane</keyword>
<feature type="transmembrane region" description="Helical" evidence="2">
    <location>
        <begin position="58"/>
        <end position="76"/>
    </location>
</feature>
<comment type="caution">
    <text evidence="4">The sequence shown here is derived from an EMBL/GenBank/DDBJ whole genome shotgun (WGS) entry which is preliminary data.</text>
</comment>
<dbReference type="InterPro" id="IPR000620">
    <property type="entry name" value="EamA_dom"/>
</dbReference>
<comment type="similarity">
    <text evidence="1">Belongs to the EamA transporter family.</text>
</comment>
<feature type="transmembrane region" description="Helical" evidence="2">
    <location>
        <begin position="175"/>
        <end position="195"/>
    </location>
</feature>
<feature type="transmembrane region" description="Helical" evidence="2">
    <location>
        <begin position="235"/>
        <end position="257"/>
    </location>
</feature>
<dbReference type="SUPFAM" id="SSF103481">
    <property type="entry name" value="Multidrug resistance efflux transporter EmrE"/>
    <property type="match status" value="2"/>
</dbReference>
<evidence type="ECO:0000256" key="1">
    <source>
        <dbReference type="ARBA" id="ARBA00007362"/>
    </source>
</evidence>
<feature type="transmembrane region" description="Helical" evidence="2">
    <location>
        <begin position="264"/>
        <end position="282"/>
    </location>
</feature>
<dbReference type="Gene3D" id="1.10.3730.20">
    <property type="match status" value="1"/>
</dbReference>
<proteinExistence type="inferred from homology"/>
<keyword evidence="5" id="KW-1185">Reference proteome</keyword>
<sequence length="283" mass="29241">MSPFVAGVVLFAAVTHACWNAITHRIKDELACLSLIGAGRTLSGAVLACLAPLPEPAAWPYLIASVLLHIGYQVALMRSFRLGDFGQVYPIARGMAPLLVTLFAVLALDEHLGGASAAGVLVATAGIVGLALWGVRDRTNRPSGPAVAMAAATGLMIAVYTVVDGVGVRETGTALGYIAWLMLLDGLAIPAYAAVRLRGALPPRLRPVLLPGLVGGVLSVLSYGLVLWAQTRAPLAPVAVLREFSVIAGAVIAAFLFKERFGGPRVAAATVMVTGIALMLGTM</sequence>
<dbReference type="RefSeq" id="WP_344384192.1">
    <property type="nucleotide sequence ID" value="NZ_BAAATA010000021.1"/>
</dbReference>
<feature type="transmembrane region" description="Helical" evidence="2">
    <location>
        <begin position="146"/>
        <end position="163"/>
    </location>
</feature>
<keyword evidence="2" id="KW-0472">Membrane</keyword>
<reference evidence="4 5" key="1">
    <citation type="journal article" date="2019" name="Int. J. Syst. Evol. Microbiol.">
        <title>The Global Catalogue of Microorganisms (GCM) 10K type strain sequencing project: providing services to taxonomists for standard genome sequencing and annotation.</title>
        <authorList>
            <consortium name="The Broad Institute Genomics Platform"/>
            <consortium name="The Broad Institute Genome Sequencing Center for Infectious Disease"/>
            <person name="Wu L."/>
            <person name="Ma J."/>
        </authorList>
    </citation>
    <scope>NUCLEOTIDE SEQUENCE [LARGE SCALE GENOMIC DNA]</scope>
    <source>
        <strain evidence="4 5">JCM 6307</strain>
    </source>
</reference>
<gene>
    <name evidence="4" type="ORF">GCM10010406_35670</name>
</gene>
<organism evidence="4 5">
    <name type="scientific">Streptomyces thermolineatus</name>
    <dbReference type="NCBI Taxonomy" id="44033"/>
    <lineage>
        <taxon>Bacteria</taxon>
        <taxon>Bacillati</taxon>
        <taxon>Actinomycetota</taxon>
        <taxon>Actinomycetes</taxon>
        <taxon>Kitasatosporales</taxon>
        <taxon>Streptomycetaceae</taxon>
        <taxon>Streptomyces</taxon>
    </lineage>
</organism>
<dbReference type="Pfam" id="PF00892">
    <property type="entry name" value="EamA"/>
    <property type="match status" value="1"/>
</dbReference>
<evidence type="ECO:0000313" key="4">
    <source>
        <dbReference type="EMBL" id="GAA2496229.1"/>
    </source>
</evidence>
<feature type="transmembrane region" description="Helical" evidence="2">
    <location>
        <begin position="114"/>
        <end position="134"/>
    </location>
</feature>
<feature type="domain" description="EamA" evidence="3">
    <location>
        <begin position="146"/>
        <end position="280"/>
    </location>
</feature>
<protein>
    <submittedName>
        <fullName evidence="4">DMT family transporter</fullName>
    </submittedName>
</protein>
<name>A0ABN3M5L7_9ACTN</name>
<evidence type="ECO:0000313" key="5">
    <source>
        <dbReference type="Proteomes" id="UP001501358"/>
    </source>
</evidence>